<gene>
    <name evidence="2" type="ORF">S01H4_38597</name>
</gene>
<name>X1BCN1_9ZZZZ</name>
<evidence type="ECO:0000313" key="2">
    <source>
        <dbReference type="EMBL" id="GAG92785.1"/>
    </source>
</evidence>
<organism evidence="2">
    <name type="scientific">marine sediment metagenome</name>
    <dbReference type="NCBI Taxonomy" id="412755"/>
    <lineage>
        <taxon>unclassified sequences</taxon>
        <taxon>metagenomes</taxon>
        <taxon>ecological metagenomes</taxon>
    </lineage>
</organism>
<dbReference type="AlphaFoldDB" id="X1BCN1"/>
<accession>X1BCN1</accession>
<dbReference type="EMBL" id="BART01020827">
    <property type="protein sequence ID" value="GAG92785.1"/>
    <property type="molecule type" value="Genomic_DNA"/>
</dbReference>
<feature type="non-terminal residue" evidence="2">
    <location>
        <position position="135"/>
    </location>
</feature>
<evidence type="ECO:0000256" key="1">
    <source>
        <dbReference type="SAM" id="MobiDB-lite"/>
    </source>
</evidence>
<protein>
    <submittedName>
        <fullName evidence="2">Uncharacterized protein</fullName>
    </submittedName>
</protein>
<feature type="compositionally biased region" description="Low complexity" evidence="1">
    <location>
        <begin position="69"/>
        <end position="83"/>
    </location>
</feature>
<reference evidence="2" key="1">
    <citation type="journal article" date="2014" name="Front. Microbiol.">
        <title>High frequency of phylogenetically diverse reductive dehalogenase-homologous genes in deep subseafloor sedimentary metagenomes.</title>
        <authorList>
            <person name="Kawai M."/>
            <person name="Futagami T."/>
            <person name="Toyoda A."/>
            <person name="Takaki Y."/>
            <person name="Nishi S."/>
            <person name="Hori S."/>
            <person name="Arai W."/>
            <person name="Tsubouchi T."/>
            <person name="Morono Y."/>
            <person name="Uchiyama I."/>
            <person name="Ito T."/>
            <person name="Fujiyama A."/>
            <person name="Inagaki F."/>
            <person name="Takami H."/>
        </authorList>
    </citation>
    <scope>NUCLEOTIDE SEQUENCE</scope>
    <source>
        <strain evidence="2">Expedition CK06-06</strain>
    </source>
</reference>
<proteinExistence type="predicted"/>
<feature type="region of interest" description="Disordered" evidence="1">
    <location>
        <begin position="60"/>
        <end position="85"/>
    </location>
</feature>
<comment type="caution">
    <text evidence="2">The sequence shown here is derived from an EMBL/GenBank/DDBJ whole genome shotgun (WGS) entry which is preliminary data.</text>
</comment>
<dbReference type="PROSITE" id="PS51257">
    <property type="entry name" value="PROKAR_LIPOPROTEIN"/>
    <property type="match status" value="1"/>
</dbReference>
<sequence>MRLFKVTNYSRQLVVGLSLLGILTLLLQGCETDTQSDSSNATLTAISQAIAGTATAESADASNAGDLGTAQAEATQQSQEISATQTAQLADRDVTELATATVAAPVVAELPTYGLDASSGKVGWIHDPLTLEVSG</sequence>